<comment type="subunit">
    <text evidence="9">Monomer.</text>
</comment>
<dbReference type="InterPro" id="IPR035684">
    <property type="entry name" value="ArgRS_core"/>
</dbReference>
<comment type="caution">
    <text evidence="13">The sequence shown here is derived from an EMBL/GenBank/DDBJ whole genome shotgun (WGS) entry which is preliminary data.</text>
</comment>
<dbReference type="EC" id="6.1.1.19" evidence="9"/>
<evidence type="ECO:0000256" key="4">
    <source>
        <dbReference type="ARBA" id="ARBA00022741"/>
    </source>
</evidence>
<keyword evidence="3 9" id="KW-0436">Ligase</keyword>
<evidence type="ECO:0000256" key="10">
    <source>
        <dbReference type="RuleBase" id="RU363038"/>
    </source>
</evidence>
<dbReference type="PANTHER" id="PTHR11956">
    <property type="entry name" value="ARGINYL-TRNA SYNTHETASE"/>
    <property type="match status" value="1"/>
</dbReference>
<dbReference type="InterPro" id="IPR036695">
    <property type="entry name" value="Arg-tRNA-synth_N_sf"/>
</dbReference>
<reference evidence="14" key="1">
    <citation type="submission" date="2016-03" db="EMBL/GenBank/DDBJ databases">
        <title>Draft genome sequence of Paenibacillus glacialis DSM 22343.</title>
        <authorList>
            <person name="Shin S.-K."/>
            <person name="Yi H."/>
        </authorList>
    </citation>
    <scope>NUCLEOTIDE SEQUENCE [LARGE SCALE GENOMIC DNA]</scope>
    <source>
        <strain evidence="14">CCUG 60099</strain>
    </source>
</reference>
<dbReference type="Pfam" id="PF05746">
    <property type="entry name" value="DALR_1"/>
    <property type="match status" value="1"/>
</dbReference>
<dbReference type="Pfam" id="PF00750">
    <property type="entry name" value="tRNA-synt_1d"/>
    <property type="match status" value="1"/>
</dbReference>
<evidence type="ECO:0000313" key="13">
    <source>
        <dbReference type="EMBL" id="OCB70636.1"/>
    </source>
</evidence>
<dbReference type="Gene3D" id="3.30.1360.70">
    <property type="entry name" value="Arginyl tRNA synthetase N-terminal domain"/>
    <property type="match status" value="1"/>
</dbReference>
<dbReference type="Proteomes" id="UP000093343">
    <property type="component" value="Unassembled WGS sequence"/>
</dbReference>
<dbReference type="PRINTS" id="PR01038">
    <property type="entry name" value="TRNASYNTHARG"/>
</dbReference>
<organism evidence="13 14">
    <name type="scientific">Flavobacterium piscis</name>
    <dbReference type="NCBI Taxonomy" id="1114874"/>
    <lineage>
        <taxon>Bacteria</taxon>
        <taxon>Pseudomonadati</taxon>
        <taxon>Bacteroidota</taxon>
        <taxon>Flavobacteriia</taxon>
        <taxon>Flavobacteriales</taxon>
        <taxon>Flavobacteriaceae</taxon>
        <taxon>Flavobacterium</taxon>
    </lineage>
</organism>
<evidence type="ECO:0000256" key="1">
    <source>
        <dbReference type="ARBA" id="ARBA00005594"/>
    </source>
</evidence>
<dbReference type="EMBL" id="LVEN01000042">
    <property type="protein sequence ID" value="OCB70636.1"/>
    <property type="molecule type" value="Genomic_DNA"/>
</dbReference>
<dbReference type="InterPro" id="IPR005148">
    <property type="entry name" value="Arg-tRNA-synth_N"/>
</dbReference>
<keyword evidence="14" id="KW-1185">Reference proteome</keyword>
<dbReference type="NCBIfam" id="TIGR00456">
    <property type="entry name" value="argS"/>
    <property type="match status" value="1"/>
</dbReference>
<keyword evidence="5 9" id="KW-0067">ATP-binding</keyword>
<dbReference type="InterPro" id="IPR014729">
    <property type="entry name" value="Rossmann-like_a/b/a_fold"/>
</dbReference>
<dbReference type="Gene3D" id="3.40.50.620">
    <property type="entry name" value="HUPs"/>
    <property type="match status" value="1"/>
</dbReference>
<dbReference type="HAMAP" id="MF_00123">
    <property type="entry name" value="Arg_tRNA_synth"/>
    <property type="match status" value="1"/>
</dbReference>
<evidence type="ECO:0000256" key="8">
    <source>
        <dbReference type="ARBA" id="ARBA00049339"/>
    </source>
</evidence>
<dbReference type="PANTHER" id="PTHR11956:SF5">
    <property type="entry name" value="ARGININE--TRNA LIGASE, CYTOPLASMIC"/>
    <property type="match status" value="1"/>
</dbReference>
<dbReference type="Gene3D" id="1.10.730.10">
    <property type="entry name" value="Isoleucyl-tRNA Synthetase, Domain 1"/>
    <property type="match status" value="1"/>
</dbReference>
<feature type="short sequence motif" description="'HIGH' region" evidence="9">
    <location>
        <begin position="123"/>
        <end position="133"/>
    </location>
</feature>
<keyword evidence="4 9" id="KW-0547">Nucleotide-binding</keyword>
<dbReference type="InterPro" id="IPR009080">
    <property type="entry name" value="tRNAsynth_Ia_anticodon-bd"/>
</dbReference>
<dbReference type="InterPro" id="IPR001278">
    <property type="entry name" value="Arg-tRNA-ligase"/>
</dbReference>
<dbReference type="InterPro" id="IPR001412">
    <property type="entry name" value="aa-tRNA-synth_I_CS"/>
</dbReference>
<feature type="domain" description="Arginyl tRNA synthetase N-terminal" evidence="12">
    <location>
        <begin position="5"/>
        <end position="86"/>
    </location>
</feature>
<dbReference type="SUPFAM" id="SSF52374">
    <property type="entry name" value="Nucleotidylyl transferase"/>
    <property type="match status" value="1"/>
</dbReference>
<evidence type="ECO:0000259" key="12">
    <source>
        <dbReference type="SMART" id="SM01016"/>
    </source>
</evidence>
<evidence type="ECO:0000313" key="14">
    <source>
        <dbReference type="Proteomes" id="UP000093343"/>
    </source>
</evidence>
<dbReference type="SMART" id="SM00836">
    <property type="entry name" value="DALR_1"/>
    <property type="match status" value="1"/>
</dbReference>
<protein>
    <recommendedName>
        <fullName evidence="9">Arginine--tRNA ligase</fullName>
        <ecNumber evidence="9">6.1.1.19</ecNumber>
    </recommendedName>
    <alternativeName>
        <fullName evidence="9">Arginyl-tRNA synthetase</fullName>
        <shortName evidence="9">ArgRS</shortName>
    </alternativeName>
</protein>
<evidence type="ECO:0000256" key="5">
    <source>
        <dbReference type="ARBA" id="ARBA00022840"/>
    </source>
</evidence>
<evidence type="ECO:0000259" key="11">
    <source>
        <dbReference type="SMART" id="SM00836"/>
    </source>
</evidence>
<dbReference type="GO" id="GO:0016874">
    <property type="term" value="F:ligase activity"/>
    <property type="evidence" value="ECO:0007669"/>
    <property type="project" value="UniProtKB-KW"/>
</dbReference>
<evidence type="ECO:0000256" key="6">
    <source>
        <dbReference type="ARBA" id="ARBA00022917"/>
    </source>
</evidence>
<comment type="catalytic activity">
    <reaction evidence="8 9">
        <text>tRNA(Arg) + L-arginine + ATP = L-arginyl-tRNA(Arg) + AMP + diphosphate</text>
        <dbReference type="Rhea" id="RHEA:20301"/>
        <dbReference type="Rhea" id="RHEA-COMP:9658"/>
        <dbReference type="Rhea" id="RHEA-COMP:9673"/>
        <dbReference type="ChEBI" id="CHEBI:30616"/>
        <dbReference type="ChEBI" id="CHEBI:32682"/>
        <dbReference type="ChEBI" id="CHEBI:33019"/>
        <dbReference type="ChEBI" id="CHEBI:78442"/>
        <dbReference type="ChEBI" id="CHEBI:78513"/>
        <dbReference type="ChEBI" id="CHEBI:456215"/>
        <dbReference type="EC" id="6.1.1.19"/>
    </reaction>
</comment>
<dbReference type="SUPFAM" id="SSF47323">
    <property type="entry name" value="Anticodon-binding domain of a subclass of class I aminoacyl-tRNA synthetases"/>
    <property type="match status" value="1"/>
</dbReference>
<dbReference type="PROSITE" id="PS00178">
    <property type="entry name" value="AA_TRNA_LIGASE_I"/>
    <property type="match status" value="1"/>
</dbReference>
<proteinExistence type="inferred from homology"/>
<comment type="subcellular location">
    <subcellularLocation>
        <location evidence="9">Cytoplasm</location>
    </subcellularLocation>
</comment>
<evidence type="ECO:0000256" key="9">
    <source>
        <dbReference type="HAMAP-Rule" id="MF_00123"/>
    </source>
</evidence>
<dbReference type="SMART" id="SM01016">
    <property type="entry name" value="Arg_tRNA_synt_N"/>
    <property type="match status" value="1"/>
</dbReference>
<evidence type="ECO:0000256" key="3">
    <source>
        <dbReference type="ARBA" id="ARBA00022598"/>
    </source>
</evidence>
<feature type="domain" description="DALR anticodon binding" evidence="11">
    <location>
        <begin position="477"/>
        <end position="592"/>
    </location>
</feature>
<keyword evidence="2 9" id="KW-0963">Cytoplasm</keyword>
<gene>
    <name evidence="9" type="primary">argS</name>
    <name evidence="13" type="ORF">FLP_18375</name>
</gene>
<evidence type="ECO:0000256" key="2">
    <source>
        <dbReference type="ARBA" id="ARBA00022490"/>
    </source>
</evidence>
<evidence type="ECO:0000256" key="7">
    <source>
        <dbReference type="ARBA" id="ARBA00023146"/>
    </source>
</evidence>
<comment type="similarity">
    <text evidence="1 9 10">Belongs to the class-I aminoacyl-tRNA synthetase family.</text>
</comment>
<keyword evidence="7 9" id="KW-0030">Aminoacyl-tRNA synthetase</keyword>
<dbReference type="RefSeq" id="WP_065450950.1">
    <property type="nucleotide sequence ID" value="NZ_LVEN01000042.1"/>
</dbReference>
<dbReference type="Pfam" id="PF03485">
    <property type="entry name" value="Arg_tRNA_synt_N"/>
    <property type="match status" value="1"/>
</dbReference>
<accession>A0ABX2XJL7</accession>
<keyword evidence="6 9" id="KW-0648">Protein biosynthesis</keyword>
<dbReference type="InterPro" id="IPR008909">
    <property type="entry name" value="DALR_anticod-bd"/>
</dbReference>
<name>A0ABX2XJL7_9FLAO</name>
<sequence length="592" mass="67132">MSLSQILTPSIQKAIQALFDVTVDKIEFQTTRKEFEGDITMVIFPLLKVIKSNPVELGNKIGNYLVENLSEVARFNVVSGFLNIVIADSYYLNFFNEIKDNQKFGYVTPNPEDKAIMVEYSSPNTNKPLHLGHVRNNLLGYSVAEIIKASGKKVYKTQIINDRGIHICKSMLAWEKFGNGETPESSNLKGDKLVGKYYVEFDKAYKGEINQLIETGKTEEEAKKQAPIIIEAQQMLKKWESGDEKVISLWKMMNQWVYDGFATTYTNLGVNFDKYYYESNTYLLGKDVVQIGLDSGVFEKDPDGSVWIDLTDEGLDRKIVLRSDGTAVYMTQDIGTAIQRVKDMPDVGGMVYTVGNEQDYHFKVLFLILKKLGFDWASSLYHLSYGMVDLPSGKMKSREGTVVDADDLMQDMTDTAQQISEDLGKLDSYSADEKAKLYKTIGLGALKYYILKVDPKKRILFNPEESVDFAGNTGPFIQYTYARIQSIIRKADFDFSAATNTQELHEKEKELVKQIELFPEVIQNAAQNHSPALIANYTYDLVKEYNSFYQSVHILGEVDLTKKIFRVQLSQKVAEVIKSAFTLLGIEVPERM</sequence>
<dbReference type="SUPFAM" id="SSF55190">
    <property type="entry name" value="Arginyl-tRNA synthetase (ArgRS), N-terminal 'additional' domain"/>
    <property type="match status" value="1"/>
</dbReference>